<evidence type="ECO:0000313" key="3">
    <source>
        <dbReference type="Proteomes" id="UP000663828"/>
    </source>
</evidence>
<dbReference type="EMBL" id="CAJNOR010008172">
    <property type="protein sequence ID" value="CAF1629634.1"/>
    <property type="molecule type" value="Genomic_DNA"/>
</dbReference>
<feature type="region of interest" description="Disordered" evidence="1">
    <location>
        <begin position="1"/>
        <end position="22"/>
    </location>
</feature>
<name>A0A816CWU0_ADIRI</name>
<reference evidence="2" key="1">
    <citation type="submission" date="2021-02" db="EMBL/GenBank/DDBJ databases">
        <authorList>
            <person name="Nowell W R."/>
        </authorList>
    </citation>
    <scope>NUCLEOTIDE SEQUENCE</scope>
</reference>
<proteinExistence type="predicted"/>
<organism evidence="2 3">
    <name type="scientific">Adineta ricciae</name>
    <name type="common">Rotifer</name>
    <dbReference type="NCBI Taxonomy" id="249248"/>
    <lineage>
        <taxon>Eukaryota</taxon>
        <taxon>Metazoa</taxon>
        <taxon>Spiralia</taxon>
        <taxon>Gnathifera</taxon>
        <taxon>Rotifera</taxon>
        <taxon>Eurotatoria</taxon>
        <taxon>Bdelloidea</taxon>
        <taxon>Adinetida</taxon>
        <taxon>Adinetidae</taxon>
        <taxon>Adineta</taxon>
    </lineage>
</organism>
<sequence length="90" mass="10145">PCSNIMSPAIMATTTTAPQMTRLPQQEEQDTIYLSPVIHQAPDRVPGFDRPAFDKNRNLPNQQILDNPHIPLVSSTTPQWMEIFTESSLQ</sequence>
<feature type="non-terminal residue" evidence="2">
    <location>
        <position position="1"/>
    </location>
</feature>
<evidence type="ECO:0000256" key="1">
    <source>
        <dbReference type="SAM" id="MobiDB-lite"/>
    </source>
</evidence>
<dbReference type="Proteomes" id="UP000663828">
    <property type="component" value="Unassembled WGS sequence"/>
</dbReference>
<keyword evidence="3" id="KW-1185">Reference proteome</keyword>
<evidence type="ECO:0000313" key="2">
    <source>
        <dbReference type="EMBL" id="CAF1629634.1"/>
    </source>
</evidence>
<dbReference type="AlphaFoldDB" id="A0A816CWU0"/>
<gene>
    <name evidence="2" type="ORF">XAT740_LOCUS51430</name>
</gene>
<accession>A0A816CWU0</accession>
<comment type="caution">
    <text evidence="2">The sequence shown here is derived from an EMBL/GenBank/DDBJ whole genome shotgun (WGS) entry which is preliminary data.</text>
</comment>
<protein>
    <submittedName>
        <fullName evidence="2">Uncharacterized protein</fullName>
    </submittedName>
</protein>